<reference evidence="7" key="1">
    <citation type="journal article" date="2021" name="ISME J.">
        <title>Mercury methylation by metabolically versatile and cosmopolitan marine bacteria.</title>
        <authorList>
            <person name="Lin H."/>
            <person name="Ascher D.B."/>
            <person name="Myung Y."/>
            <person name="Lamborg C.H."/>
            <person name="Hallam S.J."/>
            <person name="Gionfriddo C.M."/>
            <person name="Holt K.E."/>
            <person name="Moreau J.W."/>
        </authorList>
    </citation>
    <scope>NUCLEOTIDE SEQUENCE</scope>
    <source>
        <strain evidence="7">SI075_bin30</strain>
    </source>
</reference>
<keyword evidence="2 7" id="KW-0689">Ribosomal protein</keyword>
<evidence type="ECO:0000256" key="4">
    <source>
        <dbReference type="ARBA" id="ARBA00035256"/>
    </source>
</evidence>
<evidence type="ECO:0000256" key="5">
    <source>
        <dbReference type="ARBA" id="ARBA00035518"/>
    </source>
</evidence>
<evidence type="ECO:0000256" key="6">
    <source>
        <dbReference type="SAM" id="MobiDB-lite"/>
    </source>
</evidence>
<dbReference type="FunFam" id="3.40.50.10490:FF:000030">
    <property type="entry name" value="30S ribosomal protein S2"/>
    <property type="match status" value="1"/>
</dbReference>
<dbReference type="SUPFAM" id="SSF52313">
    <property type="entry name" value="Ribosomal protein S2"/>
    <property type="match status" value="1"/>
</dbReference>
<comment type="caution">
    <text evidence="7">The sequence shown here is derived from an EMBL/GenBank/DDBJ whole genome shotgun (WGS) entry which is preliminary data.</text>
</comment>
<dbReference type="AlphaFoldDB" id="A0A8T5GF69"/>
<accession>A0A8T5GF69</accession>
<dbReference type="GO" id="GO:0015935">
    <property type="term" value="C:small ribosomal subunit"/>
    <property type="evidence" value="ECO:0007669"/>
    <property type="project" value="InterPro"/>
</dbReference>
<sequence length="241" mass="27709">MVETKMKEETKTDENDDVEFYKGKELLTDIETYLKSGVHIGTKFKSGDMREYVFKKRKDGLIVFNIETIDQRIRMVSKILAKYEGKDIAIVCRRLYGHTPIKKFAAMTGAKAFTGRFVPGTFTNPQARSFHEPKIVILCDPLTDSQALTEASEGHFQIIALAGSESPLKNVDVSIPANNKGRKALALMLYLLTRETLIERKEIDSKSFKVEVEEFEQQIEEKAKKPRSQGTFRRRSFRRRY</sequence>
<evidence type="ECO:0000313" key="8">
    <source>
        <dbReference type="Proteomes" id="UP000722459"/>
    </source>
</evidence>
<name>A0A8T5GF69_9ARCH</name>
<dbReference type="InterPro" id="IPR001865">
    <property type="entry name" value="Ribosomal_uS2"/>
</dbReference>
<comment type="similarity">
    <text evidence="1">Belongs to the universal ribosomal protein uS2 family.</text>
</comment>
<dbReference type="GO" id="GO:0003735">
    <property type="term" value="F:structural constituent of ribosome"/>
    <property type="evidence" value="ECO:0007669"/>
    <property type="project" value="InterPro"/>
</dbReference>
<dbReference type="Proteomes" id="UP000722459">
    <property type="component" value="Unassembled WGS sequence"/>
</dbReference>
<dbReference type="EMBL" id="JABJNZ010000046">
    <property type="protein sequence ID" value="MBT4870599.1"/>
    <property type="molecule type" value="Genomic_DNA"/>
</dbReference>
<dbReference type="Gene3D" id="3.40.50.10490">
    <property type="entry name" value="Glucose-6-phosphate isomerase like protein, domain 1"/>
    <property type="match status" value="1"/>
</dbReference>
<dbReference type="NCBIfam" id="TIGR01012">
    <property type="entry name" value="uS2_euk_arch"/>
    <property type="match status" value="1"/>
</dbReference>
<dbReference type="GO" id="GO:0006412">
    <property type="term" value="P:translation"/>
    <property type="evidence" value="ECO:0007669"/>
    <property type="project" value="InterPro"/>
</dbReference>
<evidence type="ECO:0000256" key="2">
    <source>
        <dbReference type="ARBA" id="ARBA00022980"/>
    </source>
</evidence>
<dbReference type="InterPro" id="IPR018130">
    <property type="entry name" value="Ribosomal_uS2_CS"/>
</dbReference>
<feature type="compositionally biased region" description="Basic residues" evidence="6">
    <location>
        <begin position="224"/>
        <end position="241"/>
    </location>
</feature>
<keyword evidence="3" id="KW-0687">Ribonucleoprotein</keyword>
<dbReference type="InterPro" id="IPR023591">
    <property type="entry name" value="Ribosomal_uS2_flav_dom_sf"/>
</dbReference>
<evidence type="ECO:0000313" key="7">
    <source>
        <dbReference type="EMBL" id="MBT4870599.1"/>
    </source>
</evidence>
<dbReference type="Pfam" id="PF00318">
    <property type="entry name" value="Ribosomal_S2"/>
    <property type="match status" value="2"/>
</dbReference>
<dbReference type="PROSITE" id="PS00962">
    <property type="entry name" value="RIBOSOMAL_S2_1"/>
    <property type="match status" value="1"/>
</dbReference>
<protein>
    <recommendedName>
        <fullName evidence="4">Small ribosomal subunit protein uS2</fullName>
    </recommendedName>
    <alternativeName>
        <fullName evidence="5">30S ribosomal protein S2</fullName>
    </alternativeName>
</protein>
<feature type="region of interest" description="Disordered" evidence="6">
    <location>
        <begin position="219"/>
        <end position="241"/>
    </location>
</feature>
<gene>
    <name evidence="7" type="ORF">HON47_03430</name>
</gene>
<evidence type="ECO:0000256" key="3">
    <source>
        <dbReference type="ARBA" id="ARBA00023274"/>
    </source>
</evidence>
<dbReference type="PRINTS" id="PR00395">
    <property type="entry name" value="RIBOSOMALS2"/>
</dbReference>
<dbReference type="PANTHER" id="PTHR11489">
    <property type="entry name" value="40S RIBOSOMAL PROTEIN SA"/>
    <property type="match status" value="1"/>
</dbReference>
<evidence type="ECO:0000256" key="1">
    <source>
        <dbReference type="ARBA" id="ARBA00006242"/>
    </source>
</evidence>
<proteinExistence type="inferred from homology"/>
<organism evidence="7 8">
    <name type="scientific">Candidatus Iainarchaeum sp</name>
    <dbReference type="NCBI Taxonomy" id="3101447"/>
    <lineage>
        <taxon>Archaea</taxon>
        <taxon>Candidatus Iainarchaeota</taxon>
        <taxon>Candidatus Iainarchaeia</taxon>
        <taxon>Candidatus Iainarchaeales</taxon>
        <taxon>Candidatus Iainarchaeaceae</taxon>
        <taxon>Candidatus Iainarchaeum</taxon>
    </lineage>
</organism>
<dbReference type="InterPro" id="IPR005707">
    <property type="entry name" value="Ribosomal_uS2_euk/arc"/>
</dbReference>